<dbReference type="OrthoDB" id="39389at2759"/>
<keyword evidence="2 6" id="KW-0812">Transmembrane</keyword>
<keyword evidence="3 6" id="KW-1133">Transmembrane helix</keyword>
<comment type="subcellular location">
    <subcellularLocation>
        <location evidence="1">Endomembrane system</location>
        <topology evidence="1">Multi-pass membrane protein</topology>
    </subcellularLocation>
</comment>
<dbReference type="SMART" id="SM00752">
    <property type="entry name" value="HTTM"/>
    <property type="match status" value="1"/>
</dbReference>
<dbReference type="InterPro" id="IPR011020">
    <property type="entry name" value="HTTM-like"/>
</dbReference>
<evidence type="ECO:0000256" key="6">
    <source>
        <dbReference type="SAM" id="Phobius"/>
    </source>
</evidence>
<evidence type="ECO:0000256" key="4">
    <source>
        <dbReference type="ARBA" id="ARBA00023136"/>
    </source>
</evidence>
<evidence type="ECO:0000259" key="7">
    <source>
        <dbReference type="SMART" id="SM00752"/>
    </source>
</evidence>
<gene>
    <name evidence="8" type="ORF">SEMRO_62_G035510.1</name>
</gene>
<comment type="caution">
    <text evidence="8">The sequence shown here is derived from an EMBL/GenBank/DDBJ whole genome shotgun (WGS) entry which is preliminary data.</text>
</comment>
<evidence type="ECO:0000256" key="5">
    <source>
        <dbReference type="SAM" id="MobiDB-lite"/>
    </source>
</evidence>
<feature type="compositionally biased region" description="Basic and acidic residues" evidence="5">
    <location>
        <begin position="524"/>
        <end position="533"/>
    </location>
</feature>
<evidence type="ECO:0000313" key="8">
    <source>
        <dbReference type="EMBL" id="CAB9499499.1"/>
    </source>
</evidence>
<feature type="transmembrane region" description="Helical" evidence="6">
    <location>
        <begin position="161"/>
        <end position="179"/>
    </location>
</feature>
<evidence type="ECO:0000256" key="2">
    <source>
        <dbReference type="ARBA" id="ARBA00022692"/>
    </source>
</evidence>
<dbReference type="Proteomes" id="UP001153069">
    <property type="component" value="Unassembled WGS sequence"/>
</dbReference>
<reference evidence="8" key="1">
    <citation type="submission" date="2020-06" db="EMBL/GenBank/DDBJ databases">
        <authorList>
            <consortium name="Plant Systems Biology data submission"/>
        </authorList>
    </citation>
    <scope>NUCLEOTIDE SEQUENCE</scope>
    <source>
        <strain evidence="8">D6</strain>
    </source>
</reference>
<evidence type="ECO:0000313" key="9">
    <source>
        <dbReference type="Proteomes" id="UP001153069"/>
    </source>
</evidence>
<dbReference type="EMBL" id="CAICTM010000061">
    <property type="protein sequence ID" value="CAB9499499.1"/>
    <property type="molecule type" value="Genomic_DNA"/>
</dbReference>
<feature type="region of interest" description="Disordered" evidence="5">
    <location>
        <begin position="488"/>
        <end position="611"/>
    </location>
</feature>
<feature type="transmembrane region" description="Helical" evidence="6">
    <location>
        <begin position="97"/>
        <end position="114"/>
    </location>
</feature>
<dbReference type="AlphaFoldDB" id="A0A9N8DEX8"/>
<organism evidence="8 9">
    <name type="scientific">Seminavis robusta</name>
    <dbReference type="NCBI Taxonomy" id="568900"/>
    <lineage>
        <taxon>Eukaryota</taxon>
        <taxon>Sar</taxon>
        <taxon>Stramenopiles</taxon>
        <taxon>Ochrophyta</taxon>
        <taxon>Bacillariophyta</taxon>
        <taxon>Bacillariophyceae</taxon>
        <taxon>Bacillariophycidae</taxon>
        <taxon>Naviculales</taxon>
        <taxon>Naviculaceae</taxon>
        <taxon>Seminavis</taxon>
    </lineage>
</organism>
<proteinExistence type="predicted"/>
<feature type="transmembrane region" description="Helical" evidence="6">
    <location>
        <begin position="275"/>
        <end position="295"/>
    </location>
</feature>
<feature type="transmembrane region" description="Helical" evidence="6">
    <location>
        <begin position="67"/>
        <end position="85"/>
    </location>
</feature>
<keyword evidence="9" id="KW-1185">Reference proteome</keyword>
<feature type="compositionally biased region" description="Low complexity" evidence="5">
    <location>
        <begin position="567"/>
        <end position="584"/>
    </location>
</feature>
<dbReference type="PANTHER" id="PTHR39535:SF2">
    <property type="entry name" value="HTTM DOMAIN-CONTAINING PROTEIN"/>
    <property type="match status" value="1"/>
</dbReference>
<dbReference type="PANTHER" id="PTHR39535">
    <property type="entry name" value="SPORULATION-DELAYING PROTEIN SDPB"/>
    <property type="match status" value="1"/>
</dbReference>
<evidence type="ECO:0000256" key="1">
    <source>
        <dbReference type="ARBA" id="ARBA00004127"/>
    </source>
</evidence>
<feature type="transmembrane region" description="Helical" evidence="6">
    <location>
        <begin position="238"/>
        <end position="263"/>
    </location>
</feature>
<name>A0A9N8DEX8_9STRA</name>
<feature type="compositionally biased region" description="Basic and acidic residues" evidence="5">
    <location>
        <begin position="595"/>
        <end position="611"/>
    </location>
</feature>
<feature type="transmembrane region" description="Helical" evidence="6">
    <location>
        <begin position="120"/>
        <end position="140"/>
    </location>
</feature>
<protein>
    <submittedName>
        <fullName evidence="8">Inherit from NOG: HTTM domain protein</fullName>
    </submittedName>
</protein>
<accession>A0A9N8DEX8</accession>
<feature type="transmembrane region" description="Helical" evidence="6">
    <location>
        <begin position="12"/>
        <end position="30"/>
    </location>
</feature>
<sequence length="611" mass="67811">MLGCTYESLALYRISLGLLLVLELVSRFRFLHPFYSDEGTLPLRLLLPKIDGIYKIVCLHTHLHELWQIQVVLGIQVVAAVLFTVGYQTKLMTILSWYLYLSLTLRNTWLNFILDRYFHFLLFYAMFLPCDHCWSLSAWLSSRKQQNDQVNNNQQPPKRELVVSAGTIALKLLVVWIYLDAGGGKYMDPLQGWTYHAKPLPALDTYTRHTVFARYMYGMLGPEGLRVMTPAVVYVELLAAPLALLGAYLGSSGMANTAVLLICQLHVGIALCMNNAFLLSLVACTVWCIYLPIGWERISTEQATIATSTPSVSSVVSTLLIVSMVAGNVWFAFNSGSCDENTMIFYSTIFHCRWNVFVGAEEYVTWEIAPGLLVDGSVVDVWGQKDEVDWRLPGAGAPCTSTSRPGRWRSFPYLAELQGEDGEALWSYLCRQWDQDNHVDQLPGRQLIKFNFFMLQADVLPNMGFSATRKRLIHSYECVKTDAAAIPSVEEQTQEPKPGSSDQDVVGSNIAQQQSTEGDDRDESAEPRDKAPDDTSLEEEDSNDAISAGDNEPQEAGHATVLPGAVDSSTSSSTTEEAPTADSSDSSTGNDPLPSDDKETDAAENSVKEEL</sequence>
<feature type="transmembrane region" description="Helical" evidence="6">
    <location>
        <begin position="315"/>
        <end position="333"/>
    </location>
</feature>
<evidence type="ECO:0000256" key="3">
    <source>
        <dbReference type="ARBA" id="ARBA00022989"/>
    </source>
</evidence>
<dbReference type="InterPro" id="IPR052964">
    <property type="entry name" value="Sporulation_signal_mat"/>
</dbReference>
<dbReference type="GO" id="GO:0012505">
    <property type="term" value="C:endomembrane system"/>
    <property type="evidence" value="ECO:0007669"/>
    <property type="project" value="UniProtKB-SubCell"/>
</dbReference>
<keyword evidence="4 6" id="KW-0472">Membrane</keyword>
<feature type="domain" description="HTTM-like" evidence="7">
    <location>
        <begin position="1"/>
        <end position="295"/>
    </location>
</feature>